<proteinExistence type="predicted"/>
<feature type="domain" description="Hemerythrin-like" evidence="1">
    <location>
        <begin position="302"/>
        <end position="436"/>
    </location>
</feature>
<organism evidence="2 3">
    <name type="scientific">Nyssa sinensis</name>
    <dbReference type="NCBI Taxonomy" id="561372"/>
    <lineage>
        <taxon>Eukaryota</taxon>
        <taxon>Viridiplantae</taxon>
        <taxon>Streptophyta</taxon>
        <taxon>Embryophyta</taxon>
        <taxon>Tracheophyta</taxon>
        <taxon>Spermatophyta</taxon>
        <taxon>Magnoliopsida</taxon>
        <taxon>eudicotyledons</taxon>
        <taxon>Gunneridae</taxon>
        <taxon>Pentapetalae</taxon>
        <taxon>asterids</taxon>
        <taxon>Cornales</taxon>
        <taxon>Nyssaceae</taxon>
        <taxon>Nyssa</taxon>
    </lineage>
</organism>
<feature type="domain" description="Hemerythrin-like" evidence="1">
    <location>
        <begin position="606"/>
        <end position="701"/>
    </location>
</feature>
<dbReference type="CDD" id="cd12108">
    <property type="entry name" value="Hr-like"/>
    <property type="match status" value="3"/>
</dbReference>
<gene>
    <name evidence="2" type="ORF">F0562_025137</name>
</gene>
<dbReference type="PANTHER" id="PTHR35585:SF1">
    <property type="entry name" value="HHE DOMAIN PROTEIN (AFU_ORTHOLOGUE AFUA_4G00730)"/>
    <property type="match status" value="1"/>
</dbReference>
<reference evidence="2 3" key="1">
    <citation type="submission" date="2019-09" db="EMBL/GenBank/DDBJ databases">
        <title>A chromosome-level genome assembly of the Chinese tupelo Nyssa sinensis.</title>
        <authorList>
            <person name="Yang X."/>
            <person name="Kang M."/>
            <person name="Yang Y."/>
            <person name="Xiong H."/>
            <person name="Wang M."/>
            <person name="Zhang Z."/>
            <person name="Wang Z."/>
            <person name="Wu H."/>
            <person name="Ma T."/>
            <person name="Liu J."/>
            <person name="Xi Z."/>
        </authorList>
    </citation>
    <scope>NUCLEOTIDE SEQUENCE [LARGE SCALE GENOMIC DNA]</scope>
    <source>
        <strain evidence="2">J267</strain>
        <tissue evidence="2">Leaf</tissue>
    </source>
</reference>
<sequence>MGTPLSGRDGGGGVAVLSGTVNPVDCSSSIGCLDNSEQKPPILFFLFFHKAIHLELDALHRSAMAFATGQRVNIQPLSERYHFLRSIYKHHSNAEDEVIFPALDIRVKNVAQTYSLEHKAESDLFDHLFELLNSNTQNDESFLRVLASCTGALQTSISQHMSKEEEQVYPLLIEKFSFEEQAALVWQFLCSIPVNMMAKFLPWLSSSISHDEYQDMLKCLCKIVPKEKLLQQVIFTWMEYKNGSNSVKSWEDDPQIQCSTDYIASTLTSQTEKINCACESSKTGKRKYLGSSSVATDAAGAHPINEILHWHNAIKRELNDIAEEARKIQLLGDFSNLSAFNERLEFIAEVCIFHSIAEDKVIFPAVDGELSFFQEHAEEESQFNEFRCLIESIQSAGLNSTSAAEFYAKLCSHADQIMETIQRHFHNEEVQVLPLAQKHFSFKRQRELLYQSLCVMPLKLIERVLPWLVGSLAEDEARNFLKNINLAAPAPDTALVTLFSGWACKGHKQGTNDDRRPVKRNVSVPCQNNHADPSETVNAHELTCRDQSCCVPGLGVSSNNLGLSALSTAKSLRSLSFNSSAPSLNSSLFSWETDNSSSDIGCAVRPIDTIFKFHKAIRKDLEYLDVESGKLSDCDETFLRQFIGRFRLLQGLYKAHSNAEDEIVFPALESKEALHNVSHSYTLDHKQEEKLFEDMSCVLSDLSRLHDVLKRTHATE</sequence>
<dbReference type="AlphaFoldDB" id="A0A5J5BF26"/>
<dbReference type="Gene3D" id="1.20.120.520">
    <property type="entry name" value="nmb1532 protein domain like"/>
    <property type="match status" value="3"/>
</dbReference>
<dbReference type="OrthoDB" id="411372at2759"/>
<keyword evidence="3" id="KW-1185">Reference proteome</keyword>
<accession>A0A5J5BF26</accession>
<evidence type="ECO:0000313" key="3">
    <source>
        <dbReference type="Proteomes" id="UP000325577"/>
    </source>
</evidence>
<dbReference type="Pfam" id="PF01814">
    <property type="entry name" value="Hemerythrin"/>
    <property type="match status" value="3"/>
</dbReference>
<name>A0A5J5BF26_9ASTE</name>
<dbReference type="PANTHER" id="PTHR35585">
    <property type="entry name" value="HHE DOMAIN PROTEIN (AFU_ORTHOLOGUE AFUA_4G00730)"/>
    <property type="match status" value="1"/>
</dbReference>
<dbReference type="Proteomes" id="UP000325577">
    <property type="component" value="Linkage Group LG13"/>
</dbReference>
<evidence type="ECO:0000313" key="2">
    <source>
        <dbReference type="EMBL" id="KAA8541256.1"/>
    </source>
</evidence>
<feature type="domain" description="Hemerythrin-like" evidence="1">
    <location>
        <begin position="48"/>
        <end position="172"/>
    </location>
</feature>
<protein>
    <recommendedName>
        <fullName evidence="1">Hemerythrin-like domain-containing protein</fullName>
    </recommendedName>
</protein>
<dbReference type="InterPro" id="IPR012312">
    <property type="entry name" value="Hemerythrin-like"/>
</dbReference>
<dbReference type="EMBL" id="CM018036">
    <property type="protein sequence ID" value="KAA8541256.1"/>
    <property type="molecule type" value="Genomic_DNA"/>
</dbReference>
<evidence type="ECO:0000259" key="1">
    <source>
        <dbReference type="Pfam" id="PF01814"/>
    </source>
</evidence>